<evidence type="ECO:0000313" key="4">
    <source>
        <dbReference type="EMBL" id="VDN46565.1"/>
    </source>
</evidence>
<dbReference type="RefSeq" id="WP_125136054.1">
    <property type="nucleotide sequence ID" value="NZ_LR130778.1"/>
</dbReference>
<sequence>MLKHGGCAKGIIDFSININPCVTQKLLMPYVEKAVDEVGRYPDIQGNSLVKKIAEVENVAADHIIVGNGASDCLYTCARALKPQTVLIIEPTFTEYRRAFEVVGSHVLSLTIDLSDQQGIIEEKLIHQIKKIKGDMVILCNPNNPTGAVYSEAFIEQMIKIQAAHKGFVLLDASFRQFEGLSTYFNEKRWNLIELMSLTKYYGVPGLRCGYLMATKSVIMAMKEEQVPWSVNGLTLEIMPGLMADMTLVKATQEWYAAEKSKIEKALIDLSFVKPMKSHANFICCRLSNVSAYTLNKWLGHQESPMALRTCEDFVGMGDDFIRIGLKSALNNDQLIEALIRYEEEVYG</sequence>
<dbReference type="PANTHER" id="PTHR42885:SF1">
    <property type="entry name" value="THREONINE-PHOSPHATE DECARBOXYLASE"/>
    <property type="match status" value="1"/>
</dbReference>
<organism evidence="4 5">
    <name type="scientific">Petrocella atlantisensis</name>
    <dbReference type="NCBI Taxonomy" id="2173034"/>
    <lineage>
        <taxon>Bacteria</taxon>
        <taxon>Bacillati</taxon>
        <taxon>Bacillota</taxon>
        <taxon>Clostridia</taxon>
        <taxon>Lachnospirales</taxon>
        <taxon>Vallitaleaceae</taxon>
        <taxon>Petrocella</taxon>
    </lineage>
</organism>
<keyword evidence="2" id="KW-0663">Pyridoxal phosphate</keyword>
<dbReference type="CDD" id="cd00609">
    <property type="entry name" value="AAT_like"/>
    <property type="match status" value="1"/>
</dbReference>
<dbReference type="SUPFAM" id="SSF53383">
    <property type="entry name" value="PLP-dependent transferases"/>
    <property type="match status" value="1"/>
</dbReference>
<proteinExistence type="predicted"/>
<dbReference type="GO" id="GO:0003824">
    <property type="term" value="F:catalytic activity"/>
    <property type="evidence" value="ECO:0007669"/>
    <property type="project" value="UniProtKB-ARBA"/>
</dbReference>
<comment type="cofactor">
    <cofactor evidence="1">
        <name>pyridoxal 5'-phosphate</name>
        <dbReference type="ChEBI" id="CHEBI:597326"/>
    </cofactor>
</comment>
<dbReference type="GO" id="GO:0030170">
    <property type="term" value="F:pyridoxal phosphate binding"/>
    <property type="evidence" value="ECO:0007669"/>
    <property type="project" value="InterPro"/>
</dbReference>
<dbReference type="InterPro" id="IPR015422">
    <property type="entry name" value="PyrdxlP-dep_Trfase_small"/>
</dbReference>
<name>A0A3P7NUK5_9FIRM</name>
<evidence type="ECO:0000313" key="5">
    <source>
        <dbReference type="Proteomes" id="UP000279029"/>
    </source>
</evidence>
<dbReference type="AlphaFoldDB" id="A0A3P7NUK5"/>
<dbReference type="OrthoDB" id="9813612at2"/>
<dbReference type="Pfam" id="PF00155">
    <property type="entry name" value="Aminotran_1_2"/>
    <property type="match status" value="1"/>
</dbReference>
<dbReference type="InterPro" id="IPR004839">
    <property type="entry name" value="Aminotransferase_I/II_large"/>
</dbReference>
<dbReference type="Gene3D" id="3.90.1150.10">
    <property type="entry name" value="Aspartate Aminotransferase, domain 1"/>
    <property type="match status" value="1"/>
</dbReference>
<gene>
    <name evidence="4" type="ORF">PATL70BA_0699</name>
</gene>
<dbReference type="Gene3D" id="3.40.640.10">
    <property type="entry name" value="Type I PLP-dependent aspartate aminotransferase-like (Major domain)"/>
    <property type="match status" value="1"/>
</dbReference>
<dbReference type="InterPro" id="IPR015421">
    <property type="entry name" value="PyrdxlP-dep_Trfase_major"/>
</dbReference>
<dbReference type="Proteomes" id="UP000279029">
    <property type="component" value="Chromosome"/>
</dbReference>
<evidence type="ECO:0000256" key="1">
    <source>
        <dbReference type="ARBA" id="ARBA00001933"/>
    </source>
</evidence>
<dbReference type="EMBL" id="LR130778">
    <property type="protein sequence ID" value="VDN46565.1"/>
    <property type="molecule type" value="Genomic_DNA"/>
</dbReference>
<accession>A0A3P7NUK5</accession>
<dbReference type="PANTHER" id="PTHR42885">
    <property type="entry name" value="HISTIDINOL-PHOSPHATE AMINOTRANSFERASE-RELATED"/>
    <property type="match status" value="1"/>
</dbReference>
<dbReference type="InterPro" id="IPR015424">
    <property type="entry name" value="PyrdxlP-dep_Trfase"/>
</dbReference>
<dbReference type="KEGG" id="cbar:PATL70BA_0699"/>
<evidence type="ECO:0000259" key="3">
    <source>
        <dbReference type="Pfam" id="PF00155"/>
    </source>
</evidence>
<keyword evidence="5" id="KW-1185">Reference proteome</keyword>
<reference evidence="4 5" key="1">
    <citation type="submission" date="2018-09" db="EMBL/GenBank/DDBJ databases">
        <authorList>
            <person name="Postec A."/>
        </authorList>
    </citation>
    <scope>NUCLEOTIDE SEQUENCE [LARGE SCALE GENOMIC DNA]</scope>
    <source>
        <strain evidence="4">70B-A</strain>
    </source>
</reference>
<evidence type="ECO:0000256" key="2">
    <source>
        <dbReference type="ARBA" id="ARBA00022898"/>
    </source>
</evidence>
<feature type="domain" description="Aminotransferase class I/classII large" evidence="3">
    <location>
        <begin position="11"/>
        <end position="300"/>
    </location>
</feature>
<protein>
    <recommendedName>
        <fullName evidence="3">Aminotransferase class I/classII large domain-containing protein</fullName>
    </recommendedName>
</protein>